<dbReference type="Proteomes" id="UP000593890">
    <property type="component" value="Chromosome"/>
</dbReference>
<organism evidence="1 2">
    <name type="scientific">Solibaculum mannosilyticum</name>
    <dbReference type="NCBI Taxonomy" id="2780922"/>
    <lineage>
        <taxon>Bacteria</taxon>
        <taxon>Bacillati</taxon>
        <taxon>Bacillota</taxon>
        <taxon>Clostridia</taxon>
        <taxon>Eubacteriales</taxon>
        <taxon>Oscillospiraceae</taxon>
        <taxon>Solibaculum</taxon>
    </lineage>
</organism>
<reference evidence="2" key="1">
    <citation type="submission" date="2020-07" db="EMBL/GenBank/DDBJ databases">
        <title>Complete genome sequencing of Clostridia bacterium strain 12CBH8.</title>
        <authorList>
            <person name="Sakamoto M."/>
            <person name="Murakami T."/>
            <person name="Mori H."/>
        </authorList>
    </citation>
    <scope>NUCLEOTIDE SEQUENCE [LARGE SCALE GENOMIC DNA]</scope>
    <source>
        <strain evidence="2">12CBH8</strain>
    </source>
</reference>
<gene>
    <name evidence="1" type="ORF">C12CBH8_12500</name>
</gene>
<dbReference type="EMBL" id="AP023321">
    <property type="protein sequence ID" value="BCI60611.1"/>
    <property type="molecule type" value="Genomic_DNA"/>
</dbReference>
<dbReference type="KEGG" id="sman:C12CBH8_12500"/>
<sequence length="71" mass="8213">MYYGQFVYKYIEENAVANNKSQLTDSVEAAYDATYNTVKAIKYVYRGAEKVEDESTQIALTKAQENLRKFK</sequence>
<proteinExistence type="predicted"/>
<keyword evidence="2" id="KW-1185">Reference proteome</keyword>
<protein>
    <submittedName>
        <fullName evidence="1">Uncharacterized protein</fullName>
    </submittedName>
</protein>
<evidence type="ECO:0000313" key="1">
    <source>
        <dbReference type="EMBL" id="BCI60611.1"/>
    </source>
</evidence>
<evidence type="ECO:0000313" key="2">
    <source>
        <dbReference type="Proteomes" id="UP000593890"/>
    </source>
</evidence>
<dbReference type="AlphaFoldDB" id="A0A7I8D1C7"/>
<accession>A0A7I8D1C7</accession>
<name>A0A7I8D1C7_9FIRM</name>